<organism evidence="3">
    <name type="scientific">Nippostrongylus brasiliensis</name>
    <name type="common">Rat hookworm</name>
    <dbReference type="NCBI Taxonomy" id="27835"/>
    <lineage>
        <taxon>Eukaryota</taxon>
        <taxon>Metazoa</taxon>
        <taxon>Ecdysozoa</taxon>
        <taxon>Nematoda</taxon>
        <taxon>Chromadorea</taxon>
        <taxon>Rhabditida</taxon>
        <taxon>Rhabditina</taxon>
        <taxon>Rhabditomorpha</taxon>
        <taxon>Strongyloidea</taxon>
        <taxon>Heligmosomidae</taxon>
        <taxon>Nippostrongylus</taxon>
    </lineage>
</organism>
<accession>A0A0N4Y548</accession>
<dbReference type="AlphaFoldDB" id="A0A0N4Y548"/>
<keyword evidence="2" id="KW-1185">Reference proteome</keyword>
<gene>
    <name evidence="1" type="ORF">NBR_LOCUS11086</name>
</gene>
<dbReference type="WBParaSite" id="NBR_0001108501-mRNA-1">
    <property type="protein sequence ID" value="NBR_0001108501-mRNA-1"/>
    <property type="gene ID" value="NBR_0001108501"/>
</dbReference>
<dbReference type="EMBL" id="UYSL01020454">
    <property type="protein sequence ID" value="VDL74675.1"/>
    <property type="molecule type" value="Genomic_DNA"/>
</dbReference>
<protein>
    <submittedName>
        <fullName evidence="1 3">Uncharacterized protein</fullName>
    </submittedName>
</protein>
<sequence>MLAHVQFLQSKDLQTCSSTKLRSHGQEEVGVGIWEVRSGRSSFICGQQAQLQSNESDWVFIPFGSHEGELFHHGIPSEFRVNAIAISEISATFLLS</sequence>
<evidence type="ECO:0000313" key="2">
    <source>
        <dbReference type="Proteomes" id="UP000271162"/>
    </source>
</evidence>
<reference evidence="1 2" key="2">
    <citation type="submission" date="2018-11" db="EMBL/GenBank/DDBJ databases">
        <authorList>
            <consortium name="Pathogen Informatics"/>
        </authorList>
    </citation>
    <scope>NUCLEOTIDE SEQUENCE [LARGE SCALE GENOMIC DNA]</scope>
</reference>
<name>A0A0N4Y548_NIPBR</name>
<dbReference type="Proteomes" id="UP000271162">
    <property type="component" value="Unassembled WGS sequence"/>
</dbReference>
<evidence type="ECO:0000313" key="3">
    <source>
        <dbReference type="WBParaSite" id="NBR_0001108501-mRNA-1"/>
    </source>
</evidence>
<reference evidence="3" key="1">
    <citation type="submission" date="2017-02" db="UniProtKB">
        <authorList>
            <consortium name="WormBaseParasite"/>
        </authorList>
    </citation>
    <scope>IDENTIFICATION</scope>
</reference>
<evidence type="ECO:0000313" key="1">
    <source>
        <dbReference type="EMBL" id="VDL74675.1"/>
    </source>
</evidence>
<proteinExistence type="predicted"/>